<gene>
    <name evidence="2" type="ORF">IAA73_04410</name>
</gene>
<dbReference type="GO" id="GO:0016779">
    <property type="term" value="F:nucleotidyltransferase activity"/>
    <property type="evidence" value="ECO:0007669"/>
    <property type="project" value="InterPro"/>
</dbReference>
<reference evidence="2" key="2">
    <citation type="journal article" date="2021" name="PeerJ">
        <title>Extensive microbial diversity within the chicken gut microbiome revealed by metagenomics and culture.</title>
        <authorList>
            <person name="Gilroy R."/>
            <person name="Ravi A."/>
            <person name="Getino M."/>
            <person name="Pursley I."/>
            <person name="Horton D.L."/>
            <person name="Alikhan N.F."/>
            <person name="Baker D."/>
            <person name="Gharbi K."/>
            <person name="Hall N."/>
            <person name="Watson M."/>
            <person name="Adriaenssens E.M."/>
            <person name="Foster-Nyarko E."/>
            <person name="Jarju S."/>
            <person name="Secka A."/>
            <person name="Antonio M."/>
            <person name="Oren A."/>
            <person name="Chaudhuri R.R."/>
            <person name="La Ragione R."/>
            <person name="Hildebrand F."/>
            <person name="Pallen M.J."/>
        </authorList>
    </citation>
    <scope>NUCLEOTIDE SEQUENCE</scope>
    <source>
        <strain evidence="2">G3-3990</strain>
    </source>
</reference>
<dbReference type="InterPro" id="IPR043519">
    <property type="entry name" value="NT_sf"/>
</dbReference>
<accession>A0A9D9HSV7</accession>
<sequence length="228" mass="25975">MENTIHITEWLDNFQECLLALFGERLKFFGLQGSYGRGEQTAASDIDVVVIVDKLDFADLNAYRTLLDSMEHSELICGFVAGEEELLNWEKSDLLQLYMDTHPIMGTLEGLQTLFSADDVRKAVLMGACNLYHASSHNFLHARNRSVLVELYKTARFTVRMKHYMEHGEYISSMTVLAKKVSDEDRSVLEKAQAVSVTDDEAKFEANSRMLIEWSSKLIRNIGITENH</sequence>
<dbReference type="AlphaFoldDB" id="A0A9D9HSV7"/>
<evidence type="ECO:0000313" key="3">
    <source>
        <dbReference type="Proteomes" id="UP000823641"/>
    </source>
</evidence>
<dbReference type="Proteomes" id="UP000823641">
    <property type="component" value="Unassembled WGS sequence"/>
</dbReference>
<organism evidence="2 3">
    <name type="scientific">Candidatus Gallipaludibacter merdavium</name>
    <dbReference type="NCBI Taxonomy" id="2840839"/>
    <lineage>
        <taxon>Bacteria</taxon>
        <taxon>Pseudomonadati</taxon>
        <taxon>Bacteroidota</taxon>
        <taxon>Bacteroidia</taxon>
        <taxon>Bacteroidales</taxon>
        <taxon>Candidatus Gallipaludibacter</taxon>
    </lineage>
</organism>
<protein>
    <submittedName>
        <fullName evidence="2">Nucleotidyltransferase domain-containing protein</fullName>
    </submittedName>
</protein>
<feature type="domain" description="Polymerase nucleotidyl transferase" evidence="1">
    <location>
        <begin position="16"/>
        <end position="79"/>
    </location>
</feature>
<dbReference type="Gene3D" id="3.30.460.10">
    <property type="entry name" value="Beta Polymerase, domain 2"/>
    <property type="match status" value="1"/>
</dbReference>
<evidence type="ECO:0000313" key="2">
    <source>
        <dbReference type="EMBL" id="MBO8459561.1"/>
    </source>
</evidence>
<dbReference type="EMBL" id="JADIMG010000045">
    <property type="protein sequence ID" value="MBO8459561.1"/>
    <property type="molecule type" value="Genomic_DNA"/>
</dbReference>
<proteinExistence type="predicted"/>
<dbReference type="CDD" id="cd05403">
    <property type="entry name" value="NT_KNTase_like"/>
    <property type="match status" value="1"/>
</dbReference>
<dbReference type="Pfam" id="PF01909">
    <property type="entry name" value="NTP_transf_2"/>
    <property type="match status" value="1"/>
</dbReference>
<reference evidence="2" key="1">
    <citation type="submission" date="2020-10" db="EMBL/GenBank/DDBJ databases">
        <authorList>
            <person name="Gilroy R."/>
        </authorList>
    </citation>
    <scope>NUCLEOTIDE SEQUENCE</scope>
    <source>
        <strain evidence="2">G3-3990</strain>
    </source>
</reference>
<comment type="caution">
    <text evidence="2">The sequence shown here is derived from an EMBL/GenBank/DDBJ whole genome shotgun (WGS) entry which is preliminary data.</text>
</comment>
<dbReference type="SUPFAM" id="SSF81301">
    <property type="entry name" value="Nucleotidyltransferase"/>
    <property type="match status" value="1"/>
</dbReference>
<name>A0A9D9HSV7_9BACT</name>
<evidence type="ECO:0000259" key="1">
    <source>
        <dbReference type="Pfam" id="PF01909"/>
    </source>
</evidence>
<dbReference type="InterPro" id="IPR002934">
    <property type="entry name" value="Polymerase_NTP_transf_dom"/>
</dbReference>